<proteinExistence type="predicted"/>
<reference evidence="15 16" key="1">
    <citation type="submission" date="2018-04" db="EMBL/GenBank/DDBJ databases">
        <title>The genome of golden apple snail Pomacea canaliculata provides insight into stress tolerance and invasive adaptation.</title>
        <authorList>
            <person name="Liu C."/>
            <person name="Liu B."/>
            <person name="Ren Y."/>
            <person name="Zhang Y."/>
            <person name="Wang H."/>
            <person name="Li S."/>
            <person name="Jiang F."/>
            <person name="Yin L."/>
            <person name="Zhang G."/>
            <person name="Qian W."/>
            <person name="Fan W."/>
        </authorList>
    </citation>
    <scope>NUCLEOTIDE SEQUENCE [LARGE SCALE GENOMIC DNA]</scope>
    <source>
        <strain evidence="15">SZHN2017</strain>
        <tissue evidence="15">Muscle</tissue>
    </source>
</reference>
<keyword evidence="9 12" id="KW-0472">Membrane</keyword>
<dbReference type="InterPro" id="IPR015797">
    <property type="entry name" value="NUDIX_hydrolase-like_dom_sf"/>
</dbReference>
<evidence type="ECO:0000256" key="2">
    <source>
        <dbReference type="ARBA" id="ARBA00022679"/>
    </source>
</evidence>
<feature type="region of interest" description="Disordered" evidence="11">
    <location>
        <begin position="19"/>
        <end position="61"/>
    </location>
</feature>
<dbReference type="GO" id="GO:0016020">
    <property type="term" value="C:membrane"/>
    <property type="evidence" value="ECO:0007669"/>
    <property type="project" value="UniProtKB-SubCell"/>
</dbReference>
<keyword evidence="6" id="KW-0833">Ubl conjugation pathway</keyword>
<dbReference type="PROSITE" id="PS50089">
    <property type="entry name" value="ZF_RING_2"/>
    <property type="match status" value="1"/>
</dbReference>
<feature type="compositionally biased region" description="Low complexity" evidence="11">
    <location>
        <begin position="119"/>
        <end position="129"/>
    </location>
</feature>
<dbReference type="PROSITE" id="PS51292">
    <property type="entry name" value="ZF_RING_CH"/>
    <property type="match status" value="1"/>
</dbReference>
<feature type="transmembrane region" description="Helical" evidence="12">
    <location>
        <begin position="273"/>
        <end position="293"/>
    </location>
</feature>
<dbReference type="InterPro" id="IPR011016">
    <property type="entry name" value="Znf_RING-CH"/>
</dbReference>
<evidence type="ECO:0000256" key="12">
    <source>
        <dbReference type="SAM" id="Phobius"/>
    </source>
</evidence>
<dbReference type="STRING" id="400727.A0A2T7NEH3"/>
<accession>A0A2T7NEH3</accession>
<keyword evidence="5 10" id="KW-0863">Zinc-finger</keyword>
<dbReference type="CDD" id="cd16699">
    <property type="entry name" value="RING_CH-C4HC3_MARCH2-like"/>
    <property type="match status" value="1"/>
</dbReference>
<organism evidence="15 16">
    <name type="scientific">Pomacea canaliculata</name>
    <name type="common">Golden apple snail</name>
    <dbReference type="NCBI Taxonomy" id="400727"/>
    <lineage>
        <taxon>Eukaryota</taxon>
        <taxon>Metazoa</taxon>
        <taxon>Spiralia</taxon>
        <taxon>Lophotrochozoa</taxon>
        <taxon>Mollusca</taxon>
        <taxon>Gastropoda</taxon>
        <taxon>Caenogastropoda</taxon>
        <taxon>Architaenioglossa</taxon>
        <taxon>Ampullarioidea</taxon>
        <taxon>Ampullariidae</taxon>
        <taxon>Pomacea</taxon>
    </lineage>
</organism>
<evidence type="ECO:0000256" key="9">
    <source>
        <dbReference type="ARBA" id="ARBA00023136"/>
    </source>
</evidence>
<evidence type="ECO:0000256" key="5">
    <source>
        <dbReference type="ARBA" id="ARBA00022771"/>
    </source>
</evidence>
<dbReference type="Proteomes" id="UP000245119">
    <property type="component" value="Linkage Group LG13"/>
</dbReference>
<evidence type="ECO:0000256" key="10">
    <source>
        <dbReference type="PROSITE-ProRule" id="PRU00175"/>
    </source>
</evidence>
<evidence type="ECO:0000256" key="4">
    <source>
        <dbReference type="ARBA" id="ARBA00022723"/>
    </source>
</evidence>
<protein>
    <submittedName>
        <fullName evidence="15">Uncharacterized protein</fullName>
    </submittedName>
</protein>
<keyword evidence="2" id="KW-0808">Transferase</keyword>
<keyword evidence="3 12" id="KW-0812">Transmembrane</keyword>
<evidence type="ECO:0000256" key="7">
    <source>
        <dbReference type="ARBA" id="ARBA00022833"/>
    </source>
</evidence>
<evidence type="ECO:0000256" key="6">
    <source>
        <dbReference type="ARBA" id="ARBA00022786"/>
    </source>
</evidence>
<evidence type="ECO:0000256" key="1">
    <source>
        <dbReference type="ARBA" id="ARBA00004141"/>
    </source>
</evidence>
<evidence type="ECO:0000313" key="15">
    <source>
        <dbReference type="EMBL" id="PVD19578.1"/>
    </source>
</evidence>
<name>A0A2T7NEH3_POMCA</name>
<keyword evidence="8 12" id="KW-1133">Transmembrane helix</keyword>
<dbReference type="PANTHER" id="PTHR46065">
    <property type="entry name" value="E3 UBIQUITIN-PROTEIN LIGASE MARCH 2/3 FAMILY MEMBER"/>
    <property type="match status" value="1"/>
</dbReference>
<evidence type="ECO:0000259" key="14">
    <source>
        <dbReference type="PROSITE" id="PS51292"/>
    </source>
</evidence>
<dbReference type="InterPro" id="IPR001841">
    <property type="entry name" value="Znf_RING"/>
</dbReference>
<feature type="transmembrane region" description="Helical" evidence="12">
    <location>
        <begin position="215"/>
        <end position="234"/>
    </location>
</feature>
<feature type="compositionally biased region" description="Polar residues" evidence="11">
    <location>
        <begin position="49"/>
        <end position="61"/>
    </location>
</feature>
<dbReference type="PANTHER" id="PTHR46065:SF3">
    <property type="entry name" value="FI20425P1"/>
    <property type="match status" value="1"/>
</dbReference>
<dbReference type="Gene3D" id="3.30.40.10">
    <property type="entry name" value="Zinc/RING finger domain, C3HC4 (zinc finger)"/>
    <property type="match status" value="1"/>
</dbReference>
<keyword evidence="16" id="KW-1185">Reference proteome</keyword>
<comment type="caution">
    <text evidence="15">The sequence shown here is derived from an EMBL/GenBank/DDBJ whole genome shotgun (WGS) entry which is preliminary data.</text>
</comment>
<dbReference type="AlphaFoldDB" id="A0A2T7NEH3"/>
<dbReference type="SUPFAM" id="SSF55811">
    <property type="entry name" value="Nudix"/>
    <property type="match status" value="1"/>
</dbReference>
<feature type="compositionally biased region" description="Polar residues" evidence="11">
    <location>
        <begin position="93"/>
        <end position="111"/>
    </location>
</feature>
<feature type="region of interest" description="Disordered" evidence="11">
    <location>
        <begin position="75"/>
        <end position="131"/>
    </location>
</feature>
<feature type="transmembrane region" description="Helical" evidence="12">
    <location>
        <begin position="246"/>
        <end position="267"/>
    </location>
</feature>
<keyword evidence="4" id="KW-0479">Metal-binding</keyword>
<dbReference type="Pfam" id="PF12906">
    <property type="entry name" value="RINGv"/>
    <property type="match status" value="1"/>
</dbReference>
<dbReference type="SUPFAM" id="SSF57850">
    <property type="entry name" value="RING/U-box"/>
    <property type="match status" value="1"/>
</dbReference>
<evidence type="ECO:0000256" key="8">
    <source>
        <dbReference type="ARBA" id="ARBA00022989"/>
    </source>
</evidence>
<feature type="compositionally biased region" description="Low complexity" evidence="11">
    <location>
        <begin position="76"/>
        <end position="87"/>
    </location>
</feature>
<dbReference type="InterPro" id="IPR013083">
    <property type="entry name" value="Znf_RING/FYVE/PHD"/>
</dbReference>
<sequence>MASDFCLVCEESELLIPRESRKLARSDVSTENPVTDEDDSQIQFPIRQLESTRSPVMSAESQETILKASDHVTGISEGSSVSESQSSDLGYGSVSSLPCPSQQTVRSGTSSEVRKSQESKSVCSQSSGSDGPVCRICHDGEDKEELISPCHCTGSVGMLHLSCLERWLGTSHTTRCELCRYEFMLEKTTPPLSEFFKSPPHPNHGLNTICDISCFFVLTPVSIISAYLCIRGALRYSQWPGSWQMQGLILLTTCLIVIYITWLGVALHYHTGIYVHFSYPVLIGAKFFHGFIAKRAGIFGKERETSHILSQTGLRELFEETGLRLTEEDCVGEQLLPLALWESVYPPKLSLGAPARHHVVVYLYAKLKSPLTSERLLKEVIIDPNEVAACVWLDREIVSAIVNQSEESGCTKDLDSTMMPDTLRALVLDDTTEAGGSHHSFGAILAMFWGH</sequence>
<dbReference type="EMBL" id="PZQS01000013">
    <property type="protein sequence ID" value="PVD19578.1"/>
    <property type="molecule type" value="Genomic_DNA"/>
</dbReference>
<dbReference type="Gene3D" id="3.90.79.10">
    <property type="entry name" value="Nucleoside Triphosphate Pyrophosphohydrolase"/>
    <property type="match status" value="1"/>
</dbReference>
<dbReference type="GO" id="GO:0004842">
    <property type="term" value="F:ubiquitin-protein transferase activity"/>
    <property type="evidence" value="ECO:0007669"/>
    <property type="project" value="TreeGrafter"/>
</dbReference>
<dbReference type="OrthoDB" id="273089at2759"/>
<evidence type="ECO:0000256" key="3">
    <source>
        <dbReference type="ARBA" id="ARBA00022692"/>
    </source>
</evidence>
<evidence type="ECO:0000259" key="13">
    <source>
        <dbReference type="PROSITE" id="PS50089"/>
    </source>
</evidence>
<evidence type="ECO:0000256" key="11">
    <source>
        <dbReference type="SAM" id="MobiDB-lite"/>
    </source>
</evidence>
<evidence type="ECO:0000313" key="16">
    <source>
        <dbReference type="Proteomes" id="UP000245119"/>
    </source>
</evidence>
<dbReference type="GO" id="GO:0008270">
    <property type="term" value="F:zinc ion binding"/>
    <property type="evidence" value="ECO:0007669"/>
    <property type="project" value="UniProtKB-KW"/>
</dbReference>
<comment type="subcellular location">
    <subcellularLocation>
        <location evidence="1">Membrane</location>
        <topology evidence="1">Multi-pass membrane protein</topology>
    </subcellularLocation>
</comment>
<keyword evidence="7" id="KW-0862">Zinc</keyword>
<gene>
    <name evidence="15" type="ORF">C0Q70_20068</name>
</gene>
<feature type="domain" description="RING-type" evidence="13">
    <location>
        <begin position="134"/>
        <end position="180"/>
    </location>
</feature>
<dbReference type="GO" id="GO:0016567">
    <property type="term" value="P:protein ubiquitination"/>
    <property type="evidence" value="ECO:0007669"/>
    <property type="project" value="TreeGrafter"/>
</dbReference>
<feature type="domain" description="RING-CH-type" evidence="14">
    <location>
        <begin position="126"/>
        <end position="186"/>
    </location>
</feature>
<dbReference type="SMART" id="SM00744">
    <property type="entry name" value="RINGv"/>
    <property type="match status" value="1"/>
</dbReference>